<protein>
    <submittedName>
        <fullName evidence="4">Orf7</fullName>
    </submittedName>
</protein>
<dbReference type="RefSeq" id="YP_009044394.1">
    <property type="nucleotide sequence ID" value="NC_024382.1"/>
</dbReference>
<dbReference type="Proteomes" id="UP000168428">
    <property type="component" value="Segment"/>
</dbReference>
<reference evidence="4 5" key="1">
    <citation type="journal article" date="2014" name="Vet. Microbiol.">
        <title>Malignant catarrhal fever in American bison (Bison bison) experimentally infected with alcelaphine herpesvirus 2.</title>
        <authorList>
            <person name="Taus N.S."/>
            <person name="O'Toole D."/>
            <person name="Herndon D.R."/>
            <person name="Cunha C.W."/>
            <person name="Warg J.V."/>
            <person name="Seal B.S."/>
            <person name="Brooking A."/>
            <person name="Li H."/>
        </authorList>
    </citation>
    <scope>NUCLEOTIDE SEQUENCE [LARGE SCALE GENOMIC DNA]</scope>
    <source>
        <strain evidence="4">Topi-AlHV-2</strain>
    </source>
</reference>
<evidence type="ECO:0000313" key="5">
    <source>
        <dbReference type="Proteomes" id="UP000168428"/>
    </source>
</evidence>
<dbReference type="KEGG" id="vg:19735486"/>
<dbReference type="OrthoDB" id="1448at10239"/>
<gene>
    <name evidence="4" type="ORF">ALHV2gp08</name>
</gene>
<dbReference type="GeneID" id="19735486"/>
<evidence type="ECO:0000313" key="4">
    <source>
        <dbReference type="EMBL" id="AIA62048.1"/>
    </source>
</evidence>
<keyword evidence="5" id="KW-1185">Reference proteome</keyword>
<keyword evidence="2" id="KW-0426">Late protein</keyword>
<proteinExistence type="inferred from homology"/>
<keyword evidence="1" id="KW-1188">Viral release from host cell</keyword>
<dbReference type="Pfam" id="PF01366">
    <property type="entry name" value="PRTP"/>
    <property type="match status" value="1"/>
</dbReference>
<dbReference type="GO" id="GO:0019073">
    <property type="term" value="P:viral DNA genome packaging"/>
    <property type="evidence" value="ECO:0007669"/>
    <property type="project" value="InterPro"/>
</dbReference>
<organism evidence="4 5">
    <name type="scientific">Alcelaphine gammaherpesvirus 2</name>
    <dbReference type="NCBI Taxonomy" id="138184"/>
    <lineage>
        <taxon>Viruses</taxon>
        <taxon>Duplodnaviria</taxon>
        <taxon>Heunggongvirae</taxon>
        <taxon>Peploviricota</taxon>
        <taxon>Herviviricetes</taxon>
        <taxon>Herpesvirales</taxon>
        <taxon>Orthoherpesviridae</taxon>
        <taxon>Gammaherpesvirinae</taxon>
        <taxon>Macavirus</taxon>
        <taxon>Macavirus alcelaphinegamma2</taxon>
    </lineage>
</organism>
<evidence type="ECO:0000256" key="3">
    <source>
        <dbReference type="ARBA" id="ARBA00023219"/>
    </source>
</evidence>
<dbReference type="InterPro" id="IPR000501">
    <property type="entry name" value="UL28/UL56"/>
</dbReference>
<sequence>MSQYLAALYSQIYGLCLDVSLVEFCNPASLCANKIADVCNKIHKIHECVLAPLLQQNSLEACALSLELTHLLENLRVRILYIYHSLLDGSTYFSKLHSSAGICGLHKKITVQFYNECGIDVNLTLINDIERFFSRLNSVFYCLSSSSALSVLKETLAFLGQLRGISPVPRLDLYVTSTPCLQCVLEASVVPNQGETLNELLMGHNCHHLVERVPPEPIKGLFESELQNLGLRVKVDADAAEQSGGEHEAVLQESLAYLKAHTIFNNTPKQALELSNLLYWNSGQRQPSDSGVRCSELSKLWNRENDLQKQRPGVGGDSGPSGHFFDLHGPQGTELLFCGGIFSSTHDTLTALKQDCSNTFMRRSRLAGVAKKQNELFMRLSNILYGEEVPQKSKQTESVLKAYDQSDASKTQVLQEAEIRKEAYLNKLSKEGFKKLQACLTKHEEMLNSQLSLKIWGSALYKQSATLLNHFIFRQNWVASATPPPSVNGSPEQFENSKFIKSSLYVKSLSKEYLSTLRLQFYSLITGPLSTQEGLFPSPPNVQLAHCLDAAHFMPHQKMLLNEMIKPCMEPQDWICSNFNEFYTIHDTDLNGVQYECWKYVRELVLSVALYNITWEKSLCVYRTDGSRPTTCSSGIKEGLYLTYESQAPLILVYGHKKWIFKDLYALLYAHMQLANNGAHQ</sequence>
<evidence type="ECO:0000256" key="1">
    <source>
        <dbReference type="ARBA" id="ARBA00022612"/>
    </source>
</evidence>
<dbReference type="HAMAP" id="MF_04014">
    <property type="entry name" value="HSV_TRM1"/>
    <property type="match status" value="1"/>
</dbReference>
<name>A0A068ABP1_9GAMA</name>
<dbReference type="EMBL" id="KF274499">
    <property type="protein sequence ID" value="AIA62048.1"/>
    <property type="molecule type" value="Genomic_DNA"/>
</dbReference>
<accession>A0A068ABP1</accession>
<evidence type="ECO:0000256" key="2">
    <source>
        <dbReference type="ARBA" id="ARBA00022921"/>
    </source>
</evidence>
<keyword evidence="3" id="KW-0231">Viral genome packaging</keyword>